<evidence type="ECO:0000313" key="2">
    <source>
        <dbReference type="Proteomes" id="UP000807504"/>
    </source>
</evidence>
<reference evidence="1" key="2">
    <citation type="submission" date="2020-06" db="EMBL/GenBank/DDBJ databases">
        <authorList>
            <person name="Sheffer M."/>
        </authorList>
    </citation>
    <scope>NUCLEOTIDE SEQUENCE</scope>
</reference>
<evidence type="ECO:0000313" key="1">
    <source>
        <dbReference type="EMBL" id="KAF8784851.1"/>
    </source>
</evidence>
<keyword evidence="2" id="KW-1185">Reference proteome</keyword>
<organism evidence="1 2">
    <name type="scientific">Argiope bruennichi</name>
    <name type="common">Wasp spider</name>
    <name type="synonym">Aranea bruennichi</name>
    <dbReference type="NCBI Taxonomy" id="94029"/>
    <lineage>
        <taxon>Eukaryota</taxon>
        <taxon>Metazoa</taxon>
        <taxon>Ecdysozoa</taxon>
        <taxon>Arthropoda</taxon>
        <taxon>Chelicerata</taxon>
        <taxon>Arachnida</taxon>
        <taxon>Araneae</taxon>
        <taxon>Araneomorphae</taxon>
        <taxon>Entelegynae</taxon>
        <taxon>Araneoidea</taxon>
        <taxon>Araneidae</taxon>
        <taxon>Argiope</taxon>
    </lineage>
</organism>
<dbReference type="AlphaFoldDB" id="A0A8T0F200"/>
<accession>A0A8T0F200</accession>
<sequence>MNIPPVCSIRNVASLREITLVSGAILLTDWDKIKHMVEDLHRHMNFEIANPGTHSRRITYPTVTEAFKYEAEDALRDICIPETLKKELAECVYKISSEIFNFYIINFDLMQEAASLKDFIVFNSDGSINHYRSHQRIIRETNLSTRIRFASACQYYSVEELIAIWNEVVAPAIFGRI</sequence>
<protein>
    <submittedName>
        <fullName evidence="1">Uncharacterized protein</fullName>
    </submittedName>
</protein>
<proteinExistence type="predicted"/>
<dbReference type="Proteomes" id="UP000807504">
    <property type="component" value="Unassembled WGS sequence"/>
</dbReference>
<comment type="caution">
    <text evidence="1">The sequence shown here is derived from an EMBL/GenBank/DDBJ whole genome shotgun (WGS) entry which is preliminary data.</text>
</comment>
<reference evidence="1" key="1">
    <citation type="journal article" date="2020" name="bioRxiv">
        <title>Chromosome-level reference genome of the European wasp spider Argiope bruennichi: a resource for studies on range expansion and evolutionary adaptation.</title>
        <authorList>
            <person name="Sheffer M.M."/>
            <person name="Hoppe A."/>
            <person name="Krehenwinkel H."/>
            <person name="Uhl G."/>
            <person name="Kuss A.W."/>
            <person name="Jensen L."/>
            <person name="Jensen C."/>
            <person name="Gillespie R.G."/>
            <person name="Hoff K.J."/>
            <person name="Prost S."/>
        </authorList>
    </citation>
    <scope>NUCLEOTIDE SEQUENCE</scope>
</reference>
<name>A0A8T0F200_ARGBR</name>
<gene>
    <name evidence="1" type="ORF">HNY73_010467</name>
</gene>
<dbReference type="EMBL" id="JABXBU010000030">
    <property type="protein sequence ID" value="KAF8784851.1"/>
    <property type="molecule type" value="Genomic_DNA"/>
</dbReference>